<feature type="transmembrane region" description="Helical" evidence="6">
    <location>
        <begin position="95"/>
        <end position="119"/>
    </location>
</feature>
<protein>
    <submittedName>
        <fullName evidence="8">ABC transporter ATP-binding protein</fullName>
    </submittedName>
    <submittedName>
        <fullName evidence="7">Inner-membrane translocator</fullName>
    </submittedName>
</protein>
<feature type="transmembrane region" description="Helical" evidence="6">
    <location>
        <begin position="18"/>
        <end position="37"/>
    </location>
</feature>
<feature type="transmembrane region" description="Helical" evidence="6">
    <location>
        <begin position="126"/>
        <end position="145"/>
    </location>
</feature>
<dbReference type="RefSeq" id="WP_004306170.1">
    <property type="nucleotide sequence ID" value="NC_011662.2"/>
</dbReference>
<accession>C4K9J9</accession>
<feature type="transmembrane region" description="Helical" evidence="6">
    <location>
        <begin position="273"/>
        <end position="304"/>
    </location>
</feature>
<feature type="transmembrane region" description="Helical" evidence="6">
    <location>
        <begin position="49"/>
        <end position="75"/>
    </location>
</feature>
<dbReference type="EMBL" id="CP001281">
    <property type="protein sequence ID" value="ACR01075.1"/>
    <property type="molecule type" value="Genomic_DNA"/>
</dbReference>
<evidence type="ECO:0000256" key="4">
    <source>
        <dbReference type="ARBA" id="ARBA00022989"/>
    </source>
</evidence>
<dbReference type="GO" id="GO:0015658">
    <property type="term" value="F:branched-chain amino acid transmembrane transporter activity"/>
    <property type="evidence" value="ECO:0007669"/>
    <property type="project" value="InterPro"/>
</dbReference>
<keyword evidence="3 6" id="KW-0812">Transmembrane</keyword>
<dbReference type="PANTHER" id="PTHR30482:SF10">
    <property type="entry name" value="HIGH-AFFINITY BRANCHED-CHAIN AMINO ACID TRANSPORT PROTEIN BRAE"/>
    <property type="match status" value="1"/>
</dbReference>
<evidence type="ECO:0000256" key="6">
    <source>
        <dbReference type="SAM" id="Phobius"/>
    </source>
</evidence>
<dbReference type="InterPro" id="IPR001851">
    <property type="entry name" value="ABC_transp_permease"/>
</dbReference>
<dbReference type="CDD" id="cd06581">
    <property type="entry name" value="TM_PBP1_LivM_like"/>
    <property type="match status" value="1"/>
</dbReference>
<evidence type="ECO:0000256" key="2">
    <source>
        <dbReference type="ARBA" id="ARBA00022475"/>
    </source>
</evidence>
<reference evidence="8 10" key="3">
    <citation type="submission" date="2018-09" db="EMBL/GenBank/DDBJ databases">
        <title>Metagenome Assembled Genomes from an Advanced Water Purification Facility.</title>
        <authorList>
            <person name="Stamps B.W."/>
            <person name="Spear J.R."/>
        </authorList>
    </citation>
    <scope>NUCLEOTIDE SEQUENCE [LARGE SCALE GENOMIC DNA]</scope>
    <source>
        <strain evidence="8">Bin_27_1</strain>
    </source>
</reference>
<keyword evidence="2" id="KW-1003">Cell membrane</keyword>
<dbReference type="HOGENOM" id="CLU_031365_1_1_4"/>
<feature type="transmembrane region" description="Helical" evidence="6">
    <location>
        <begin position="186"/>
        <end position="204"/>
    </location>
</feature>
<organism evidence="7 9">
    <name type="scientific">Thauera aminoaromatica</name>
    <dbReference type="NCBI Taxonomy" id="164330"/>
    <lineage>
        <taxon>Bacteria</taxon>
        <taxon>Pseudomonadati</taxon>
        <taxon>Pseudomonadota</taxon>
        <taxon>Betaproteobacteria</taxon>
        <taxon>Rhodocyclales</taxon>
        <taxon>Zoogloeaceae</taxon>
        <taxon>Thauera</taxon>
    </lineage>
</organism>
<dbReference type="Pfam" id="PF02653">
    <property type="entry name" value="BPD_transp_2"/>
    <property type="match status" value="1"/>
</dbReference>
<dbReference type="Proteomes" id="UP000321192">
    <property type="component" value="Unassembled WGS sequence"/>
</dbReference>
<dbReference type="AlphaFoldDB" id="C4K9J9"/>
<sequence length="373" mass="40951">MNELVAAVPWLGKRNPTAARWLIILVAIAAPFIAWQFGRSWVRILDFALLYMMLALGLNLVVGFAGLLDLGYIAFYAVGAYTFAFLASPHFDVHLPFWVILPLGAAFAALAGVMLGFPVLRLRGDYLAIVTLGFGEIVRIFMLNLNYPVNITNGPQGINMIDPINLFGWDLSRNIRIGEDFTIHSLFLYYYFFLAAVVASIIFIQRLQISRIGRAWAAMRDDELAAKAIGINTRDMKLLAFALGATFGGVAGALFGAFQGFVSPESFSLMESIAVLTMVVFGGMGNLAGAVVGAFVLALLPELLRDVAVPLQQTLFGHVLLDPEVLRMLLLSLAMILMMLLRPAGMIPARARYCHDHHLSHHLNNTPKREAAK</sequence>
<dbReference type="InterPro" id="IPR043428">
    <property type="entry name" value="LivM-like"/>
</dbReference>
<evidence type="ECO:0000313" key="8">
    <source>
        <dbReference type="EMBL" id="TXH92417.1"/>
    </source>
</evidence>
<name>C4K9J9_THASP</name>
<evidence type="ECO:0000256" key="5">
    <source>
        <dbReference type="ARBA" id="ARBA00023136"/>
    </source>
</evidence>
<dbReference type="GO" id="GO:0005886">
    <property type="term" value="C:plasma membrane"/>
    <property type="evidence" value="ECO:0007669"/>
    <property type="project" value="UniProtKB-SubCell"/>
</dbReference>
<dbReference type="OrthoDB" id="9814461at2"/>
<keyword evidence="5 6" id="KW-0472">Membrane</keyword>
<dbReference type="Proteomes" id="UP000002186">
    <property type="component" value="Chromosome"/>
</dbReference>
<reference evidence="9" key="1">
    <citation type="submission" date="2009-05" db="EMBL/GenBank/DDBJ databases">
        <title>Complete sequence of chromosome of Thauera sp. MZ1T.</title>
        <authorList>
            <consortium name="US DOE Joint Genome Institute"/>
            <person name="Lucas S."/>
            <person name="Copeland A."/>
            <person name="Lapidus A."/>
            <person name="Glavina del Rio T."/>
            <person name="Dalin E."/>
            <person name="Tice H."/>
            <person name="Bruce D."/>
            <person name="Goodwin L."/>
            <person name="Pitluck S."/>
            <person name="Sims D."/>
            <person name="Brettin T."/>
            <person name="Detter J.C."/>
            <person name="Han C."/>
            <person name="Larimer F."/>
            <person name="Land M."/>
            <person name="Hauser L."/>
            <person name="Kyrpides N."/>
            <person name="Mikhailova N."/>
            <person name="Sayler G.S."/>
        </authorList>
    </citation>
    <scope>NUCLEOTIDE SEQUENCE [LARGE SCALE GENOMIC DNA]</scope>
    <source>
        <strain evidence="9">MZ1T</strain>
    </source>
</reference>
<dbReference type="EMBL" id="SSFD01000008">
    <property type="protein sequence ID" value="TXH92417.1"/>
    <property type="molecule type" value="Genomic_DNA"/>
</dbReference>
<proteinExistence type="predicted"/>
<keyword evidence="8" id="KW-0067">ATP-binding</keyword>
<feature type="transmembrane region" description="Helical" evidence="6">
    <location>
        <begin position="238"/>
        <end position="261"/>
    </location>
</feature>
<keyword evidence="8" id="KW-0547">Nucleotide-binding</keyword>
<dbReference type="KEGG" id="tmz:Tmz1t_2473"/>
<evidence type="ECO:0000256" key="1">
    <source>
        <dbReference type="ARBA" id="ARBA00004651"/>
    </source>
</evidence>
<reference evidence="7 9" key="2">
    <citation type="journal article" date="2012" name="Stand. Genomic Sci.">
        <title>Complete genome sequence of Thauera aminoaromatica strain MZ1T.</title>
        <authorList>
            <person name="Jiang K."/>
            <person name="Sanseverino J."/>
            <person name="Chauhan A."/>
            <person name="Lucas S."/>
            <person name="Copeland A."/>
            <person name="Lapidus A."/>
            <person name="Del Rio T.G."/>
            <person name="Dalin E."/>
            <person name="Tice H."/>
            <person name="Bruce D."/>
            <person name="Goodwin L."/>
            <person name="Pitluck S."/>
            <person name="Sims D."/>
            <person name="Brettin T."/>
            <person name="Detter J.C."/>
            <person name="Han C."/>
            <person name="Chang Y.J."/>
            <person name="Larimer F."/>
            <person name="Land M."/>
            <person name="Hauser L."/>
            <person name="Kyrpides N.C."/>
            <person name="Mikhailova N."/>
            <person name="Moser S."/>
            <person name="Jegier P."/>
            <person name="Close D."/>
            <person name="Debruyn J.M."/>
            <person name="Wang Y."/>
            <person name="Layton A.C."/>
            <person name="Allen M.S."/>
            <person name="Sayler G.S."/>
        </authorList>
    </citation>
    <scope>NUCLEOTIDE SEQUENCE [LARGE SCALE GENOMIC DNA]</scope>
    <source>
        <strain evidence="7 9">MZ1T</strain>
    </source>
</reference>
<evidence type="ECO:0000313" key="7">
    <source>
        <dbReference type="EMBL" id="ACR01075.1"/>
    </source>
</evidence>
<evidence type="ECO:0000313" key="10">
    <source>
        <dbReference type="Proteomes" id="UP000321192"/>
    </source>
</evidence>
<keyword evidence="4 6" id="KW-1133">Transmembrane helix</keyword>
<dbReference type="eggNOG" id="COG4177">
    <property type="taxonomic scope" value="Bacteria"/>
</dbReference>
<evidence type="ECO:0000256" key="3">
    <source>
        <dbReference type="ARBA" id="ARBA00022692"/>
    </source>
</evidence>
<comment type="subcellular location">
    <subcellularLocation>
        <location evidence="1">Cell membrane</location>
        <topology evidence="1">Multi-pass membrane protein</topology>
    </subcellularLocation>
</comment>
<dbReference type="STRING" id="85643.Tmz1t_2473"/>
<dbReference type="PANTHER" id="PTHR30482">
    <property type="entry name" value="HIGH-AFFINITY BRANCHED-CHAIN AMINO ACID TRANSPORT SYSTEM PERMEASE"/>
    <property type="match status" value="1"/>
</dbReference>
<dbReference type="GO" id="GO:0005524">
    <property type="term" value="F:ATP binding"/>
    <property type="evidence" value="ECO:0007669"/>
    <property type="project" value="UniProtKB-KW"/>
</dbReference>
<gene>
    <name evidence="7" type="ordered locus">Tmz1t_2473</name>
    <name evidence="8" type="ORF">E6Q80_00435</name>
</gene>
<accession>A0A5C7T9N1</accession>
<keyword evidence="9" id="KW-1185">Reference proteome</keyword>
<evidence type="ECO:0000313" key="9">
    <source>
        <dbReference type="Proteomes" id="UP000002186"/>
    </source>
</evidence>